<feature type="compositionally biased region" description="Low complexity" evidence="1">
    <location>
        <begin position="366"/>
        <end position="375"/>
    </location>
</feature>
<evidence type="ECO:0000256" key="1">
    <source>
        <dbReference type="SAM" id="MobiDB-lite"/>
    </source>
</evidence>
<accession>A0A136J5G1</accession>
<keyword evidence="2" id="KW-0472">Membrane</keyword>
<dbReference type="InParanoid" id="A0A136J5G1"/>
<feature type="region of interest" description="Disordered" evidence="1">
    <location>
        <begin position="1"/>
        <end position="88"/>
    </location>
</feature>
<reference evidence="4" key="1">
    <citation type="submission" date="2016-02" db="EMBL/GenBank/DDBJ databases">
        <title>Draft genome sequence of Microdochium bolleyi, a fungal endophyte of beachgrass.</title>
        <authorList>
            <consortium name="DOE Joint Genome Institute"/>
            <person name="David A.S."/>
            <person name="May G."/>
            <person name="Haridas S."/>
            <person name="Lim J."/>
            <person name="Wang M."/>
            <person name="Labutti K."/>
            <person name="Lipzen A."/>
            <person name="Barry K."/>
            <person name="Grigoriev I.V."/>
        </authorList>
    </citation>
    <scope>NUCLEOTIDE SEQUENCE [LARGE SCALE GENOMIC DNA]</scope>
    <source>
        <strain evidence="4">J235TASD1</strain>
    </source>
</reference>
<feature type="transmembrane region" description="Helical" evidence="2">
    <location>
        <begin position="249"/>
        <end position="270"/>
    </location>
</feature>
<feature type="compositionally biased region" description="Low complexity" evidence="1">
    <location>
        <begin position="387"/>
        <end position="399"/>
    </location>
</feature>
<dbReference type="Proteomes" id="UP000070501">
    <property type="component" value="Unassembled WGS sequence"/>
</dbReference>
<protein>
    <submittedName>
        <fullName evidence="3">Uncharacterized protein</fullName>
    </submittedName>
</protein>
<feature type="compositionally biased region" description="Low complexity" evidence="1">
    <location>
        <begin position="15"/>
        <end position="26"/>
    </location>
</feature>
<feature type="transmembrane region" description="Helical" evidence="2">
    <location>
        <begin position="105"/>
        <end position="127"/>
    </location>
</feature>
<evidence type="ECO:0000256" key="2">
    <source>
        <dbReference type="SAM" id="Phobius"/>
    </source>
</evidence>
<gene>
    <name evidence="3" type="ORF">Micbo1qcDRAFT_162706</name>
</gene>
<feature type="compositionally biased region" description="Basic and acidic residues" evidence="1">
    <location>
        <begin position="1"/>
        <end position="12"/>
    </location>
</feature>
<keyword evidence="4" id="KW-1185">Reference proteome</keyword>
<evidence type="ECO:0000313" key="4">
    <source>
        <dbReference type="Proteomes" id="UP000070501"/>
    </source>
</evidence>
<feature type="region of interest" description="Disordered" evidence="1">
    <location>
        <begin position="318"/>
        <end position="399"/>
    </location>
</feature>
<name>A0A136J5G1_9PEZI</name>
<dbReference type="EMBL" id="KQ964249">
    <property type="protein sequence ID" value="KXJ92431.1"/>
    <property type="molecule type" value="Genomic_DNA"/>
</dbReference>
<evidence type="ECO:0000313" key="3">
    <source>
        <dbReference type="EMBL" id="KXJ92431.1"/>
    </source>
</evidence>
<feature type="transmembrane region" description="Helical" evidence="2">
    <location>
        <begin position="139"/>
        <end position="160"/>
    </location>
</feature>
<dbReference type="STRING" id="196109.A0A136J5G1"/>
<dbReference type="OrthoDB" id="5279542at2759"/>
<dbReference type="AlphaFoldDB" id="A0A136J5G1"/>
<sequence length="399" mass="43009">MAPDHQTDRPDEALATPATPSAAAASPPSPISPTAPQVQTEQPAAGVPSQTLPRPPAAQQSGATPLPAPYNRHQHPIQAFPGQGVPGGPSNRLLSRSRSWAYARLALYLITFIAALVVFSITCSLLANSLMNTQFLSLVDLPISIGALAWTLAELITFTVRNGGLKIGRDFKDGVHPGAHVGMNLVLWMAWTLPVVITALRIEQIESIPYKCRRPSAPNSYNYCSGSSDAILLANWDRVLNSELPRLKALRVFCIIALVLQFALFVGACIDTDKRNKAKRTVIYVQAPMPMMMPPYGGWPQQPQQYPPPGMGYTMAPMHHQQPYGPPHPGFFPSHHPQQQQQQHHHLGGEKSSAANSSPMMTGYYAPATPAAAARPPQPVQTQIPTGGYYAPSGPSGSH</sequence>
<organism evidence="3 4">
    <name type="scientific">Microdochium bolleyi</name>
    <dbReference type="NCBI Taxonomy" id="196109"/>
    <lineage>
        <taxon>Eukaryota</taxon>
        <taxon>Fungi</taxon>
        <taxon>Dikarya</taxon>
        <taxon>Ascomycota</taxon>
        <taxon>Pezizomycotina</taxon>
        <taxon>Sordariomycetes</taxon>
        <taxon>Xylariomycetidae</taxon>
        <taxon>Xylariales</taxon>
        <taxon>Microdochiaceae</taxon>
        <taxon>Microdochium</taxon>
    </lineage>
</organism>
<feature type="compositionally biased region" description="Polar residues" evidence="1">
    <location>
        <begin position="37"/>
        <end position="63"/>
    </location>
</feature>
<proteinExistence type="predicted"/>
<feature type="transmembrane region" description="Helical" evidence="2">
    <location>
        <begin position="181"/>
        <end position="200"/>
    </location>
</feature>
<keyword evidence="2" id="KW-0812">Transmembrane</keyword>
<keyword evidence="2" id="KW-1133">Transmembrane helix</keyword>
<feature type="compositionally biased region" description="Low complexity" evidence="1">
    <location>
        <begin position="331"/>
        <end position="342"/>
    </location>
</feature>